<feature type="compositionally biased region" description="Low complexity" evidence="2">
    <location>
        <begin position="1539"/>
        <end position="1572"/>
    </location>
</feature>
<feature type="region of interest" description="Disordered" evidence="2">
    <location>
        <begin position="1172"/>
        <end position="1191"/>
    </location>
</feature>
<feature type="compositionally biased region" description="Polar residues" evidence="2">
    <location>
        <begin position="136"/>
        <end position="151"/>
    </location>
</feature>
<feature type="compositionally biased region" description="Polar residues" evidence="2">
    <location>
        <begin position="1471"/>
        <end position="1481"/>
    </location>
</feature>
<dbReference type="Proteomes" id="UP000325081">
    <property type="component" value="Unassembled WGS sequence"/>
</dbReference>
<feature type="region of interest" description="Disordered" evidence="2">
    <location>
        <begin position="295"/>
        <end position="314"/>
    </location>
</feature>
<comment type="caution">
    <text evidence="4">The sequence shown here is derived from an EMBL/GenBank/DDBJ whole genome shotgun (WGS) entry which is preliminary data.</text>
</comment>
<keyword evidence="4" id="KW-0547">Nucleotide-binding</keyword>
<feature type="compositionally biased region" description="Polar residues" evidence="2">
    <location>
        <begin position="1254"/>
        <end position="1264"/>
    </location>
</feature>
<organism evidence="4 5">
    <name type="scientific">Striga asiatica</name>
    <name type="common">Asiatic witchweed</name>
    <name type="synonym">Buchnera asiatica</name>
    <dbReference type="NCBI Taxonomy" id="4170"/>
    <lineage>
        <taxon>Eukaryota</taxon>
        <taxon>Viridiplantae</taxon>
        <taxon>Streptophyta</taxon>
        <taxon>Embryophyta</taxon>
        <taxon>Tracheophyta</taxon>
        <taxon>Spermatophyta</taxon>
        <taxon>Magnoliopsida</taxon>
        <taxon>eudicotyledons</taxon>
        <taxon>Gunneridae</taxon>
        <taxon>Pentapetalae</taxon>
        <taxon>asterids</taxon>
        <taxon>lamiids</taxon>
        <taxon>Lamiales</taxon>
        <taxon>Orobanchaceae</taxon>
        <taxon>Buchnereae</taxon>
        <taxon>Striga</taxon>
    </lineage>
</organism>
<feature type="compositionally biased region" description="Polar residues" evidence="2">
    <location>
        <begin position="1494"/>
        <end position="1538"/>
    </location>
</feature>
<accession>A0A5A7QAX0</accession>
<feature type="region of interest" description="Disordered" evidence="2">
    <location>
        <begin position="1252"/>
        <end position="1298"/>
    </location>
</feature>
<dbReference type="EMBL" id="BKCP01006071">
    <property type="protein sequence ID" value="GER41181.1"/>
    <property type="molecule type" value="Genomic_DNA"/>
</dbReference>
<reference evidence="5" key="1">
    <citation type="journal article" date="2019" name="Curr. Biol.">
        <title>Genome Sequence of Striga asiatica Provides Insight into the Evolution of Plant Parasitism.</title>
        <authorList>
            <person name="Yoshida S."/>
            <person name="Kim S."/>
            <person name="Wafula E.K."/>
            <person name="Tanskanen J."/>
            <person name="Kim Y.M."/>
            <person name="Honaas L."/>
            <person name="Yang Z."/>
            <person name="Spallek T."/>
            <person name="Conn C.E."/>
            <person name="Ichihashi Y."/>
            <person name="Cheong K."/>
            <person name="Cui S."/>
            <person name="Der J.P."/>
            <person name="Gundlach H."/>
            <person name="Jiao Y."/>
            <person name="Hori C."/>
            <person name="Ishida J.K."/>
            <person name="Kasahara H."/>
            <person name="Kiba T."/>
            <person name="Kim M.S."/>
            <person name="Koo N."/>
            <person name="Laohavisit A."/>
            <person name="Lee Y.H."/>
            <person name="Lumba S."/>
            <person name="McCourt P."/>
            <person name="Mortimer J.C."/>
            <person name="Mutuku J.M."/>
            <person name="Nomura T."/>
            <person name="Sasaki-Sekimoto Y."/>
            <person name="Seto Y."/>
            <person name="Wang Y."/>
            <person name="Wakatake T."/>
            <person name="Sakakibara H."/>
            <person name="Demura T."/>
            <person name="Yamaguchi S."/>
            <person name="Yoneyama K."/>
            <person name="Manabe R.I."/>
            <person name="Nelson D.C."/>
            <person name="Schulman A.H."/>
            <person name="Timko M.P."/>
            <person name="dePamphilis C.W."/>
            <person name="Choi D."/>
            <person name="Shirasu K."/>
        </authorList>
    </citation>
    <scope>NUCLEOTIDE SEQUENCE [LARGE SCALE GENOMIC DNA]</scope>
    <source>
        <strain evidence="5">cv. UVA1</strain>
    </source>
</reference>
<feature type="domain" description="Myb-like" evidence="3">
    <location>
        <begin position="1050"/>
        <end position="1109"/>
    </location>
</feature>
<feature type="non-terminal residue" evidence="4">
    <location>
        <position position="1"/>
    </location>
</feature>
<feature type="compositionally biased region" description="Basic and acidic residues" evidence="2">
    <location>
        <begin position="452"/>
        <end position="461"/>
    </location>
</feature>
<dbReference type="Pfam" id="PF07529">
    <property type="entry name" value="HSA"/>
    <property type="match status" value="1"/>
</dbReference>
<feature type="compositionally biased region" description="Low complexity" evidence="2">
    <location>
        <begin position="1114"/>
        <end position="1126"/>
    </location>
</feature>
<dbReference type="OrthoDB" id="372624at2759"/>
<evidence type="ECO:0000256" key="2">
    <source>
        <dbReference type="SAM" id="MobiDB-lite"/>
    </source>
</evidence>
<feature type="region of interest" description="Disordered" evidence="2">
    <location>
        <begin position="1413"/>
        <end position="1614"/>
    </location>
</feature>
<keyword evidence="1" id="KW-0156">Chromatin regulator</keyword>
<protein>
    <submittedName>
        <fullName evidence="4">Helicase/SANT-associated</fullName>
    </submittedName>
</protein>
<dbReference type="PROSITE" id="PS50090">
    <property type="entry name" value="MYB_LIKE"/>
    <property type="match status" value="1"/>
</dbReference>
<feature type="compositionally biased region" description="Low complexity" evidence="2">
    <location>
        <begin position="1445"/>
        <end position="1459"/>
    </location>
</feature>
<dbReference type="SMART" id="SM00573">
    <property type="entry name" value="HSA"/>
    <property type="match status" value="1"/>
</dbReference>
<evidence type="ECO:0000313" key="5">
    <source>
        <dbReference type="Proteomes" id="UP000325081"/>
    </source>
</evidence>
<feature type="compositionally biased region" description="Polar residues" evidence="2">
    <location>
        <begin position="1178"/>
        <end position="1191"/>
    </location>
</feature>
<keyword evidence="4" id="KW-0067">ATP-binding</keyword>
<proteinExistence type="predicted"/>
<evidence type="ECO:0000256" key="1">
    <source>
        <dbReference type="ARBA" id="ARBA00022853"/>
    </source>
</evidence>
<dbReference type="InterPro" id="IPR044798">
    <property type="entry name" value="EAF1A/B"/>
</dbReference>
<feature type="compositionally biased region" description="Low complexity" evidence="2">
    <location>
        <begin position="1579"/>
        <end position="1595"/>
    </location>
</feature>
<feature type="region of interest" description="Disordered" evidence="2">
    <location>
        <begin position="1109"/>
        <end position="1138"/>
    </location>
</feature>
<evidence type="ECO:0000259" key="3">
    <source>
        <dbReference type="PROSITE" id="PS50090"/>
    </source>
</evidence>
<feature type="region of interest" description="Disordered" evidence="2">
    <location>
        <begin position="381"/>
        <end position="406"/>
    </location>
</feature>
<dbReference type="GO" id="GO:0006325">
    <property type="term" value="P:chromatin organization"/>
    <property type="evidence" value="ECO:0007669"/>
    <property type="project" value="UniProtKB-KW"/>
</dbReference>
<feature type="compositionally biased region" description="Basic and acidic residues" evidence="2">
    <location>
        <begin position="489"/>
        <end position="500"/>
    </location>
</feature>
<feature type="compositionally biased region" description="Low complexity" evidence="2">
    <location>
        <begin position="1270"/>
        <end position="1282"/>
    </location>
</feature>
<feature type="region of interest" description="Disordered" evidence="2">
    <location>
        <begin position="183"/>
        <end position="219"/>
    </location>
</feature>
<dbReference type="GO" id="GO:0004386">
    <property type="term" value="F:helicase activity"/>
    <property type="evidence" value="ECO:0007669"/>
    <property type="project" value="UniProtKB-KW"/>
</dbReference>
<dbReference type="PANTHER" id="PTHR46774">
    <property type="entry name" value="CHROMATIN MODIFICATION-RELATED PROTEIN EAF1 A-RELATED"/>
    <property type="match status" value="1"/>
</dbReference>
<gene>
    <name evidence="4" type="ORF">STAS_17882</name>
</gene>
<feature type="compositionally biased region" description="Polar residues" evidence="2">
    <location>
        <begin position="381"/>
        <end position="405"/>
    </location>
</feature>
<evidence type="ECO:0000313" key="4">
    <source>
        <dbReference type="EMBL" id="GER41181.1"/>
    </source>
</evidence>
<feature type="compositionally biased region" description="Polar residues" evidence="2">
    <location>
        <begin position="1413"/>
        <end position="1438"/>
    </location>
</feature>
<dbReference type="GO" id="GO:0035267">
    <property type="term" value="C:NuA4 histone acetyltransferase complex"/>
    <property type="evidence" value="ECO:0007669"/>
    <property type="project" value="InterPro"/>
</dbReference>
<name>A0A5A7QAX0_STRAF</name>
<keyword evidence="4" id="KW-0378">Hydrolase</keyword>
<dbReference type="PANTHER" id="PTHR46774:SF3">
    <property type="entry name" value="CHROMATIN MODIFICATION-RELATED PROTEIN EAF1 A-RELATED"/>
    <property type="match status" value="1"/>
</dbReference>
<feature type="region of interest" description="Disordered" evidence="2">
    <location>
        <begin position="452"/>
        <end position="529"/>
    </location>
</feature>
<feature type="region of interest" description="Disordered" evidence="2">
    <location>
        <begin position="1651"/>
        <end position="1720"/>
    </location>
</feature>
<feature type="compositionally biased region" description="Polar residues" evidence="2">
    <location>
        <begin position="1656"/>
        <end position="1685"/>
    </location>
</feature>
<dbReference type="InterPro" id="IPR001005">
    <property type="entry name" value="SANT/Myb"/>
</dbReference>
<feature type="region of interest" description="Disordered" evidence="2">
    <location>
        <begin position="876"/>
        <end position="904"/>
    </location>
</feature>
<feature type="compositionally biased region" description="Polar residues" evidence="2">
    <location>
        <begin position="192"/>
        <end position="210"/>
    </location>
</feature>
<feature type="region of interest" description="Disordered" evidence="2">
    <location>
        <begin position="132"/>
        <end position="165"/>
    </location>
</feature>
<feature type="compositionally biased region" description="Basic and acidic residues" evidence="2">
    <location>
        <begin position="508"/>
        <end position="522"/>
    </location>
</feature>
<keyword evidence="4" id="KW-0347">Helicase</keyword>
<dbReference type="InterPro" id="IPR014012">
    <property type="entry name" value="HSA_dom"/>
</dbReference>
<keyword evidence="5" id="KW-1185">Reference proteome</keyword>
<sequence>PFKYLADLHIGTSVFGHVCIIIFKVLGCWLDLFRLDFGVCFVVFPTSVFLVNAEIVSMGGAVESGVGIADITSPRRAEIEESRAELSEAKGSFAFTASPHGDSVESSGRLGTNPCEPNSADNLMLFDAERELSEGNRGSSHPSRSNIVSSEKLSDASGYRRIGEHGDSTMFDLHRKAYKRRYRSRINRDGTRPSSADVNQAHGSRGSSLPSFHEPKDAKGFLSDVENPIILSNSRCKSTSQVDDTSHKTGLAKSQQYMELDGLKAGEPTKDLTEVRPLNSASEAIACKIQLHDEDNRQSPSDVPRTSIHMDSEGPETIPAMERVTSADIEFQPGVTAKKIDNKFGTHKMNGFSSNKGEGTGNDAHISASCDMKGLDSESSCTRTSRSIDGANDANTTKIMSTDSNEQIKDQIPLSDKVLVLGGDESVKEKKVSGTGSFTPVTVESSVACQTKQEDGVKLQPEEELNENGPALKDEGKDPTVNDVMGTRKLTESDSGRKSADPSVDQAGRNDDRSFSLKHQDSTEISNPDFLVVSAAPIEAQTSTGSDPKPTSTIDEDSILKEAKIIEAKRKRIAELSVANSPKKIRLKSHWDYVLEEMAWLANDFTQERIWKMAAAAQTSSRAAFACCVRKRDNSFHLEAKKVAHSLAKSVMEFWQSVEEKSKVLDQQGQGEEEHSVQAYATRFQKYKNFNVVFNPVELPLTPDGASDMGTLDPSWNENLMEDNLFYRVLPGTMEIYRSSVEAHVAQFQTEILYALVQRIAPAVIEEVETSTCDAAAGFDSQNNGVVDERETNTYDISIEDSKNCGFGQKKQKHLMHAYGARPYEVSDISQMQGAENKVVHQSALLAKRPGGNLNASIPTKRVRTASRRVVSPFSVGTSGFQANKTDASSGDTNSYQDDQSTLQGGAHAPYNVEVESAVKFEKAYGSAEVLMKHRRKKKKKKAKHLNAAYEPRWQADSMIQNEQRDNLRKSHLHESNCSSGLLGKPMAKKQKTMRQSQDNSFENITAFGGSVPSPVTSQMSNMSNPNKFIKMLGGRDRGRKQKLLKMSAGPPGSGSPWTLFEDQALVVLAHDLGPNWELVSDAINNTLQFKQCIFRKAKECKERHNFLMDRTSGDGADSAEDSGSSQPYPSTLPGIPKGSARQLFQRLQGPMEEDTLKSHFEKIIIIGQKQHYHKTQNDNQDPKQLQQPHSSHAIALSQVCPNNLNGGPILTPLDLCDSTIAGNDMLPLGYQGPHSSGLAIPNQGIVTPMHSASGPTSSLQGSPSMIAGSNFSSSSSSLNSSVRDARYGPPRPAPTMADEQQRMNQYNQMLSARNVAQPNTSSPGALTGAERGMGLVSGGSRGMPMARPSFQGIASPPVVNSGSKVFPGISSPNMHSGVGSGPAGSSMLRPREALHMMRDSQRPMMPADLQMQSPPVNSQIPRHISQSSSPFPNQTISPPVPSYPLHHPLSPQQLQSLSPRHHPHFPGPTANHTSSPQQQAHAMRLAKEKKQQNRILQQPQSNPSNSVTPQHTLQNNPQLQPQTVSPPVSISPMNSSKQQAPAQGAARNAPAGGTNLTSKQRQRQQQNQLSQANRPHPQQRQQTQSQQLVNNNNNVAKGVGRGNPVAHPNNMIDRGLVNGVSTSPVQFVPAQKAKNLHSLSSITDKSNLGHVPVACSNSQQTSHQKSVTNNQLPNQRVAQQPNKLQTRDPGIDQNPTSSSTEMDKVTTLPQARDSASAAQWQGSEVLLDQTTLNSAKNMSSVGSVLSKASGSATQNSQQRQMLPQYSQPHGEVLQSGDGNLGGGPAFASDVSVQVKLVGRIRVWLRLKVLLQIMKRALGSSNFANIVH</sequence>